<dbReference type="AlphaFoldDB" id="V2Y4C3"/>
<sequence length="395" mass="45489">MDEKREAEGVRELGIIAVILTGLKIIGLILLALLIILLVIIVLFLFVPFVYRIRVKYIAEKLSLQGEISFLFKLIYAGVLYDNELSYGLKLAFHTLASSEKKPDKKKAKFIKEAPIKEKTKEEDKKENAVAEQIKNEPQKQNISKDSKVKTEYESKEKSETGIKEDMVSEKRSESDIKDEVIPEKKSESDIGEDVKSEKKSEVNKEAASEEKILPDENKEKNENKTAKKKVKKTKKIKKKFSIISKIKQIAENIKAKWKAFKDRFKSLNIKKDAIIRFLNADGTLSGAGYLLTQGKRLLKMVFPKNIEGWLRFGTGDVYTEGQYLSYLCLLYPLYGRKFEIWPEWDEEVFETDAAFSGRITMFIVLLVALKVLFNKKVKQLRNNYNRCKKSMENS</sequence>
<feature type="transmembrane region" description="Helical" evidence="2">
    <location>
        <begin position="354"/>
        <end position="374"/>
    </location>
</feature>
<reference evidence="3 4" key="1">
    <citation type="submission" date="2013-06" db="EMBL/GenBank/DDBJ databases">
        <authorList>
            <person name="Weinstock G."/>
            <person name="Sodergren E."/>
            <person name="Clifton S."/>
            <person name="Fulton L."/>
            <person name="Fulton B."/>
            <person name="Courtney L."/>
            <person name="Fronick C."/>
            <person name="Harrison M."/>
            <person name="Strong C."/>
            <person name="Farmer C."/>
            <person name="Delahaunty K."/>
            <person name="Markovic C."/>
            <person name="Hall O."/>
            <person name="Minx P."/>
            <person name="Tomlinson C."/>
            <person name="Mitreva M."/>
            <person name="Nelson J."/>
            <person name="Hou S."/>
            <person name="Wollam A."/>
            <person name="Pepin K.H."/>
            <person name="Johnson M."/>
            <person name="Bhonagiri V."/>
            <person name="Nash W.E."/>
            <person name="Warren W."/>
            <person name="Chinwalla A."/>
            <person name="Mardis E.R."/>
            <person name="Wilson R.K."/>
        </authorList>
    </citation>
    <scope>NUCLEOTIDE SEQUENCE [LARGE SCALE GENOMIC DNA]</scope>
    <source>
        <strain evidence="3 4">ATCC 51271</strain>
    </source>
</reference>
<proteinExistence type="predicted"/>
<dbReference type="EMBL" id="ACIL03000013">
    <property type="protein sequence ID" value="ESL02942.1"/>
    <property type="molecule type" value="Genomic_DNA"/>
</dbReference>
<keyword evidence="2" id="KW-0812">Transmembrane</keyword>
<name>V2Y4C3_9FIRM</name>
<keyword evidence="2" id="KW-1133">Transmembrane helix</keyword>
<feature type="transmembrane region" description="Helical" evidence="2">
    <location>
        <begin position="25"/>
        <end position="51"/>
    </location>
</feature>
<accession>V2Y4C3</accession>
<keyword evidence="2" id="KW-0472">Membrane</keyword>
<evidence type="ECO:0000313" key="3">
    <source>
        <dbReference type="EMBL" id="ESL02942.1"/>
    </source>
</evidence>
<gene>
    <name evidence="3" type="ORF">GCWU0000282_001813</name>
</gene>
<feature type="compositionally biased region" description="Basic and acidic residues" evidence="1">
    <location>
        <begin position="119"/>
        <end position="226"/>
    </location>
</feature>
<evidence type="ECO:0000256" key="1">
    <source>
        <dbReference type="SAM" id="MobiDB-lite"/>
    </source>
</evidence>
<dbReference type="STRING" id="592026.GCWU0000282_001813"/>
<dbReference type="HOGENOM" id="CLU_050652_0_1_9"/>
<feature type="region of interest" description="Disordered" evidence="1">
    <location>
        <begin position="119"/>
        <end position="229"/>
    </location>
</feature>
<dbReference type="eggNOG" id="ENOG5032YW0">
    <property type="taxonomic scope" value="Bacteria"/>
</dbReference>
<evidence type="ECO:0000313" key="4">
    <source>
        <dbReference type="Proteomes" id="UP000018227"/>
    </source>
</evidence>
<evidence type="ECO:0000256" key="2">
    <source>
        <dbReference type="SAM" id="Phobius"/>
    </source>
</evidence>
<evidence type="ECO:0008006" key="5">
    <source>
        <dbReference type="Google" id="ProtNLM"/>
    </source>
</evidence>
<comment type="caution">
    <text evidence="3">The sequence shown here is derived from an EMBL/GenBank/DDBJ whole genome shotgun (WGS) entry which is preliminary data.</text>
</comment>
<keyword evidence="4" id="KW-1185">Reference proteome</keyword>
<protein>
    <recommendedName>
        <fullName evidence="5">DUF2953 domain-containing protein</fullName>
    </recommendedName>
</protein>
<organism evidence="3 4">
    <name type="scientific">Catonella morbi ATCC 51271</name>
    <dbReference type="NCBI Taxonomy" id="592026"/>
    <lineage>
        <taxon>Bacteria</taxon>
        <taxon>Bacillati</taxon>
        <taxon>Bacillota</taxon>
        <taxon>Clostridia</taxon>
        <taxon>Lachnospirales</taxon>
        <taxon>Lachnospiraceae</taxon>
        <taxon>Catonella</taxon>
    </lineage>
</organism>
<dbReference type="Proteomes" id="UP000018227">
    <property type="component" value="Unassembled WGS sequence"/>
</dbReference>